<feature type="domain" description="Acyl-CoA thioesterase-like N-terminal HotDog" evidence="4">
    <location>
        <begin position="28"/>
        <end position="108"/>
    </location>
</feature>
<dbReference type="Pfam" id="PF02551">
    <property type="entry name" value="Acyl_CoA_thio"/>
    <property type="match status" value="1"/>
</dbReference>
<dbReference type="PANTHER" id="PTHR11066">
    <property type="entry name" value="ACYL-COA THIOESTERASE"/>
    <property type="match status" value="1"/>
</dbReference>
<comment type="similarity">
    <text evidence="1">Belongs to the C/M/P thioester hydrolase family.</text>
</comment>
<dbReference type="RefSeq" id="WP_346762756.1">
    <property type="nucleotide sequence ID" value="NZ_JAUJEB010000016.1"/>
</dbReference>
<evidence type="ECO:0000256" key="2">
    <source>
        <dbReference type="ARBA" id="ARBA00022801"/>
    </source>
</evidence>
<name>A0ABT8LHY8_9BACT</name>
<dbReference type="PANTHER" id="PTHR11066:SF34">
    <property type="entry name" value="ACYL-COENZYME A THIOESTERASE 8"/>
    <property type="match status" value="1"/>
</dbReference>
<reference evidence="5" key="1">
    <citation type="submission" date="2023-06" db="EMBL/GenBank/DDBJ databases">
        <title>Genomic of Agaribacillus aureum.</title>
        <authorList>
            <person name="Wang G."/>
        </authorList>
    </citation>
    <scope>NUCLEOTIDE SEQUENCE</scope>
    <source>
        <strain evidence="5">BMA12</strain>
    </source>
</reference>
<dbReference type="InterPro" id="IPR042171">
    <property type="entry name" value="Acyl-CoA_hotdog"/>
</dbReference>
<comment type="caution">
    <text evidence="5">The sequence shown here is derived from an EMBL/GenBank/DDBJ whole genome shotgun (WGS) entry which is preliminary data.</text>
</comment>
<dbReference type="SUPFAM" id="SSF54637">
    <property type="entry name" value="Thioesterase/thiol ester dehydrase-isomerase"/>
    <property type="match status" value="2"/>
</dbReference>
<gene>
    <name evidence="5" type="primary">tesB</name>
    <name evidence="5" type="ORF">QQ020_35420</name>
</gene>
<dbReference type="NCBIfam" id="TIGR00189">
    <property type="entry name" value="tesB"/>
    <property type="match status" value="1"/>
</dbReference>
<evidence type="ECO:0000313" key="6">
    <source>
        <dbReference type="Proteomes" id="UP001172083"/>
    </source>
</evidence>
<dbReference type="CDD" id="cd03445">
    <property type="entry name" value="Thioesterase_II_repeat2"/>
    <property type="match status" value="1"/>
</dbReference>
<dbReference type="InterPro" id="IPR025652">
    <property type="entry name" value="TesB_C"/>
</dbReference>
<keyword evidence="6" id="KW-1185">Reference proteome</keyword>
<evidence type="ECO:0000259" key="3">
    <source>
        <dbReference type="Pfam" id="PF02551"/>
    </source>
</evidence>
<dbReference type="Pfam" id="PF13622">
    <property type="entry name" value="4HBT_3"/>
    <property type="match status" value="1"/>
</dbReference>
<dbReference type="Proteomes" id="UP001172083">
    <property type="component" value="Unassembled WGS sequence"/>
</dbReference>
<evidence type="ECO:0000259" key="4">
    <source>
        <dbReference type="Pfam" id="PF13622"/>
    </source>
</evidence>
<dbReference type="InterPro" id="IPR049449">
    <property type="entry name" value="TesB_ACOT8-like_N"/>
</dbReference>
<dbReference type="CDD" id="cd03444">
    <property type="entry name" value="Thioesterase_II_repeat1"/>
    <property type="match status" value="1"/>
</dbReference>
<proteinExistence type="inferred from homology"/>
<feature type="domain" description="Acyl-CoA thioesterase 2 C-terminal" evidence="3">
    <location>
        <begin position="155"/>
        <end position="279"/>
    </location>
</feature>
<keyword evidence="2" id="KW-0378">Hydrolase</keyword>
<sequence length="285" mass="32836">MQNIDELIDLLNLEKIEENIFRGQNYQAPWNRVFGGQVLAQSLYAAYQTVPEDRFVHSLHGYFILTGDISKPIIYHVDRIRDGGSFTTRRIVAIQHGRAIFNMSASFQLIQESFDHQIPMPKVLPPEESVSEEKIANTFKEEAPEIYRRLTRSRPIEFRRADNFRPLEAKNISPFQHVWFKGKGTLPKDKRLHQTALAYASDYNLLGTALLPHREQIDINKIFLASLDHAMWFHRDFDMNDWLLYAIDSPSASNSRGFTSGKIFNQQGVLVASVAQEGLIRTMNK</sequence>
<dbReference type="EMBL" id="JAUJEB010000016">
    <property type="protein sequence ID" value="MDN5217419.1"/>
    <property type="molecule type" value="Genomic_DNA"/>
</dbReference>
<evidence type="ECO:0000313" key="5">
    <source>
        <dbReference type="EMBL" id="MDN5217419.1"/>
    </source>
</evidence>
<protein>
    <submittedName>
        <fullName evidence="5">Acyl-CoA thioesterase II</fullName>
    </submittedName>
</protein>
<dbReference type="InterPro" id="IPR003703">
    <property type="entry name" value="Acyl_CoA_thio"/>
</dbReference>
<evidence type="ECO:0000256" key="1">
    <source>
        <dbReference type="ARBA" id="ARBA00006538"/>
    </source>
</evidence>
<dbReference type="Gene3D" id="2.40.160.210">
    <property type="entry name" value="Acyl-CoA thioesterase, double hotdog domain"/>
    <property type="match status" value="1"/>
</dbReference>
<organism evidence="5 6">
    <name type="scientific">Agaribacillus aureus</name>
    <dbReference type="NCBI Taxonomy" id="3051825"/>
    <lineage>
        <taxon>Bacteria</taxon>
        <taxon>Pseudomonadati</taxon>
        <taxon>Bacteroidota</taxon>
        <taxon>Cytophagia</taxon>
        <taxon>Cytophagales</taxon>
        <taxon>Splendidivirgaceae</taxon>
        <taxon>Agaribacillus</taxon>
    </lineage>
</organism>
<dbReference type="InterPro" id="IPR029069">
    <property type="entry name" value="HotDog_dom_sf"/>
</dbReference>
<accession>A0ABT8LHY8</accession>